<sequence>MSTSYSSPFDDYDRDLTPPAKRPKAPIEPDAEVLVPAHPRYAADPGRRPAIGFELLQGADGNPVAVAFTSSAKLVAALGDAQPWVAVPVGWFARAMHDNGLGPVRVDPQLSPGVRVWSAEDIRTYTEAVQWPT</sequence>
<reference evidence="3 4" key="1">
    <citation type="submission" date="2023-03" db="EMBL/GenBank/DDBJ databases">
        <title>Draft genome sequence of Streptomyces sp. K1PA1 isolated from peat swamp forest in Thailand.</title>
        <authorList>
            <person name="Klaysubun C."/>
            <person name="Duangmal K."/>
        </authorList>
    </citation>
    <scope>NUCLEOTIDE SEQUENCE [LARGE SCALE GENOMIC DNA]</scope>
    <source>
        <strain evidence="3 4">K1PA1</strain>
    </source>
</reference>
<dbReference type="Proteomes" id="UP001221150">
    <property type="component" value="Unassembled WGS sequence"/>
</dbReference>
<evidence type="ECO:0000313" key="4">
    <source>
        <dbReference type="Proteomes" id="UP001221150"/>
    </source>
</evidence>
<dbReference type="NCBIfam" id="NF042914">
    <property type="entry name" value="SAV915_dom"/>
    <property type="match status" value="1"/>
</dbReference>
<dbReference type="Pfam" id="PF07179">
    <property type="entry name" value="SseB"/>
    <property type="match status" value="1"/>
</dbReference>
<organism evidence="3 4">
    <name type="scientific">Streptomyces tropicalis</name>
    <dbReference type="NCBI Taxonomy" id="3034234"/>
    <lineage>
        <taxon>Bacteria</taxon>
        <taxon>Bacillati</taxon>
        <taxon>Actinomycetota</taxon>
        <taxon>Actinomycetes</taxon>
        <taxon>Kitasatosporales</taxon>
        <taxon>Streptomycetaceae</taxon>
        <taxon>Streptomyces</taxon>
    </lineage>
</organism>
<proteinExistence type="predicted"/>
<name>A0ABT6AER5_9ACTN</name>
<dbReference type="EMBL" id="JARJBB010000042">
    <property type="protein sequence ID" value="MDF3303129.1"/>
    <property type="molecule type" value="Genomic_DNA"/>
</dbReference>
<dbReference type="InterPro" id="IPR009839">
    <property type="entry name" value="SseB_N"/>
</dbReference>
<protein>
    <submittedName>
        <fullName evidence="3">SseB family protein</fullName>
    </submittedName>
</protein>
<comment type="caution">
    <text evidence="3">The sequence shown here is derived from an EMBL/GenBank/DDBJ whole genome shotgun (WGS) entry which is preliminary data.</text>
</comment>
<gene>
    <name evidence="3" type="ORF">P3H78_31895</name>
</gene>
<feature type="domain" description="SseB protein N-terminal" evidence="2">
    <location>
        <begin position="30"/>
        <end position="109"/>
    </location>
</feature>
<evidence type="ECO:0000313" key="3">
    <source>
        <dbReference type="EMBL" id="MDF3303129.1"/>
    </source>
</evidence>
<keyword evidence="4" id="KW-1185">Reference proteome</keyword>
<accession>A0ABT6AER5</accession>
<dbReference type="InterPro" id="IPR049975">
    <property type="entry name" value="SAV_915-like_dom"/>
</dbReference>
<evidence type="ECO:0000259" key="2">
    <source>
        <dbReference type="Pfam" id="PF07179"/>
    </source>
</evidence>
<dbReference type="RefSeq" id="WP_276112672.1">
    <property type="nucleotide sequence ID" value="NZ_JARJBB010000042.1"/>
</dbReference>
<feature type="region of interest" description="Disordered" evidence="1">
    <location>
        <begin position="1"/>
        <end position="27"/>
    </location>
</feature>
<evidence type="ECO:0000256" key="1">
    <source>
        <dbReference type="SAM" id="MobiDB-lite"/>
    </source>
</evidence>